<dbReference type="EMBL" id="CAJNON010001145">
    <property type="protein sequence ID" value="CAF1433548.1"/>
    <property type="molecule type" value="Genomic_DNA"/>
</dbReference>
<dbReference type="Proteomes" id="UP000663891">
    <property type="component" value="Unassembled WGS sequence"/>
</dbReference>
<keyword evidence="1" id="KW-0677">Repeat</keyword>
<proteinExistence type="predicted"/>
<accession>A0A815N9J1</accession>
<dbReference type="PANTHER" id="PTHR24104">
    <property type="entry name" value="E3 UBIQUITIN-PROTEIN LIGASE NHLRC1-RELATED"/>
    <property type="match status" value="1"/>
</dbReference>
<dbReference type="InterPro" id="IPR011042">
    <property type="entry name" value="6-blade_b-propeller_TolB-like"/>
</dbReference>
<protein>
    <submittedName>
        <fullName evidence="3">Uncharacterized protein</fullName>
    </submittedName>
</protein>
<reference evidence="3" key="1">
    <citation type="submission" date="2021-02" db="EMBL/GenBank/DDBJ databases">
        <authorList>
            <person name="Nowell W R."/>
        </authorList>
    </citation>
    <scope>NUCLEOTIDE SEQUENCE</scope>
</reference>
<dbReference type="GO" id="GO:0061630">
    <property type="term" value="F:ubiquitin protein ligase activity"/>
    <property type="evidence" value="ECO:0007669"/>
    <property type="project" value="TreeGrafter"/>
</dbReference>
<dbReference type="Proteomes" id="UP000663881">
    <property type="component" value="Unassembled WGS sequence"/>
</dbReference>
<feature type="repeat" description="NHL" evidence="2">
    <location>
        <begin position="106"/>
        <end position="144"/>
    </location>
</feature>
<dbReference type="OrthoDB" id="654191at2759"/>
<feature type="repeat" description="NHL" evidence="2">
    <location>
        <begin position="161"/>
        <end position="193"/>
    </location>
</feature>
<evidence type="ECO:0000313" key="4">
    <source>
        <dbReference type="EMBL" id="CAF3874413.1"/>
    </source>
</evidence>
<dbReference type="GO" id="GO:0043161">
    <property type="term" value="P:proteasome-mediated ubiquitin-dependent protein catabolic process"/>
    <property type="evidence" value="ECO:0007669"/>
    <property type="project" value="TreeGrafter"/>
</dbReference>
<dbReference type="EMBL" id="CAJOAY010001686">
    <property type="protein sequence ID" value="CAF3874413.1"/>
    <property type="molecule type" value="Genomic_DNA"/>
</dbReference>
<organism evidence="3 5">
    <name type="scientific">Adineta steineri</name>
    <dbReference type="NCBI Taxonomy" id="433720"/>
    <lineage>
        <taxon>Eukaryota</taxon>
        <taxon>Metazoa</taxon>
        <taxon>Spiralia</taxon>
        <taxon>Gnathifera</taxon>
        <taxon>Rotifera</taxon>
        <taxon>Eurotatoria</taxon>
        <taxon>Bdelloidea</taxon>
        <taxon>Adinetida</taxon>
        <taxon>Adinetidae</taxon>
        <taxon>Adineta</taxon>
    </lineage>
</organism>
<dbReference type="GO" id="GO:0000209">
    <property type="term" value="P:protein polyubiquitination"/>
    <property type="evidence" value="ECO:0007669"/>
    <property type="project" value="TreeGrafter"/>
</dbReference>
<dbReference type="Pfam" id="PF01436">
    <property type="entry name" value="NHL"/>
    <property type="match status" value="2"/>
</dbReference>
<gene>
    <name evidence="4" type="ORF">OKA104_LOCUS22788</name>
    <name evidence="3" type="ORF">VCS650_LOCUS38451</name>
</gene>
<dbReference type="GO" id="GO:0008270">
    <property type="term" value="F:zinc ion binding"/>
    <property type="evidence" value="ECO:0007669"/>
    <property type="project" value="UniProtKB-KW"/>
</dbReference>
<name>A0A815N9J1_9BILA</name>
<comment type="caution">
    <text evidence="3">The sequence shown here is derived from an EMBL/GenBank/DDBJ whole genome shotgun (WGS) entry which is preliminary data.</text>
</comment>
<evidence type="ECO:0000256" key="1">
    <source>
        <dbReference type="ARBA" id="ARBA00022737"/>
    </source>
</evidence>
<dbReference type="Gene3D" id="2.120.10.30">
    <property type="entry name" value="TolB, C-terminal domain"/>
    <property type="match status" value="1"/>
</dbReference>
<evidence type="ECO:0000256" key="2">
    <source>
        <dbReference type="PROSITE-ProRule" id="PRU00504"/>
    </source>
</evidence>
<dbReference type="PANTHER" id="PTHR24104:SF25">
    <property type="entry name" value="PROTEIN LIN-41"/>
    <property type="match status" value="1"/>
</dbReference>
<dbReference type="InterPro" id="IPR001258">
    <property type="entry name" value="NHL_repeat"/>
</dbReference>
<dbReference type="SUPFAM" id="SSF101898">
    <property type="entry name" value="NHL repeat"/>
    <property type="match status" value="1"/>
</dbReference>
<dbReference type="InterPro" id="IPR050952">
    <property type="entry name" value="TRIM-NHL_E3_ligases"/>
</dbReference>
<evidence type="ECO:0000313" key="3">
    <source>
        <dbReference type="EMBL" id="CAF1433548.1"/>
    </source>
</evidence>
<dbReference type="PROSITE" id="PS51125">
    <property type="entry name" value="NHL"/>
    <property type="match status" value="2"/>
</dbReference>
<evidence type="ECO:0000313" key="5">
    <source>
        <dbReference type="Proteomes" id="UP000663891"/>
    </source>
</evidence>
<sequence>MEQKIIQIAMQIEELKTQPQDIQSKVQSPKVEVAHMKYLITKSTKGPNQYTPKLKDKQQLIRSKFYNDCVFNTCKHSFIGGLVPNIPSTAKWTQNGITIAGGNEQGKALNQLSSPRGLCIGADQTIYIADYDNHRIVEWKFYAESGRVIVGADGEENRISQLSYPTGVIVDPKTNKLIICDSGNRRIVQYSLQDGSTFEKTIIENIRCYGLAIDDQNFLYVSDKQKHEVRRYNLGDKEGKVVAGGNGKGDQLDQLNLPTYVFIDQEYSVYVSDNGNHRVMKWPIGAKEGKLVAGGQGKGNSLTQLSEPRGVFVDMSGTIYVAEWGNNRVTRWHKDTTQGNIIAGGHSYGAQQNQLIGPEDLSFDQYGNLYVVDYGNHRVQRFSI</sequence>
<dbReference type="Gene3D" id="2.40.10.500">
    <property type="match status" value="1"/>
</dbReference>
<dbReference type="AlphaFoldDB" id="A0A815N9J1"/>
<dbReference type="CDD" id="cd05819">
    <property type="entry name" value="NHL"/>
    <property type="match status" value="1"/>
</dbReference>